<protein>
    <submittedName>
        <fullName evidence="6">LysR family transcriptional regulator</fullName>
    </submittedName>
</protein>
<dbReference type="InterPro" id="IPR036390">
    <property type="entry name" value="WH_DNA-bd_sf"/>
</dbReference>
<dbReference type="PRINTS" id="PR00039">
    <property type="entry name" value="HTHLYSR"/>
</dbReference>
<dbReference type="InterPro" id="IPR000847">
    <property type="entry name" value="LysR_HTH_N"/>
</dbReference>
<dbReference type="SUPFAM" id="SSF53850">
    <property type="entry name" value="Periplasmic binding protein-like II"/>
    <property type="match status" value="1"/>
</dbReference>
<name>A0A917BSL1_9HYPH</name>
<dbReference type="InterPro" id="IPR036388">
    <property type="entry name" value="WH-like_DNA-bd_sf"/>
</dbReference>
<keyword evidence="2" id="KW-0805">Transcription regulation</keyword>
<evidence type="ECO:0000256" key="1">
    <source>
        <dbReference type="ARBA" id="ARBA00009437"/>
    </source>
</evidence>
<dbReference type="GO" id="GO:0003700">
    <property type="term" value="F:DNA-binding transcription factor activity"/>
    <property type="evidence" value="ECO:0007669"/>
    <property type="project" value="InterPro"/>
</dbReference>
<dbReference type="Proteomes" id="UP000606044">
    <property type="component" value="Unassembled WGS sequence"/>
</dbReference>
<dbReference type="PANTHER" id="PTHR30419">
    <property type="entry name" value="HTH-TYPE TRANSCRIPTIONAL REGULATOR YBHD"/>
    <property type="match status" value="1"/>
</dbReference>
<evidence type="ECO:0000259" key="5">
    <source>
        <dbReference type="PROSITE" id="PS50931"/>
    </source>
</evidence>
<gene>
    <name evidence="6" type="ORF">GCM10007301_16100</name>
</gene>
<dbReference type="Pfam" id="PF03466">
    <property type="entry name" value="LysR_substrate"/>
    <property type="match status" value="1"/>
</dbReference>
<dbReference type="Gene3D" id="1.10.10.10">
    <property type="entry name" value="Winged helix-like DNA-binding domain superfamily/Winged helix DNA-binding domain"/>
    <property type="match status" value="1"/>
</dbReference>
<evidence type="ECO:0000256" key="3">
    <source>
        <dbReference type="ARBA" id="ARBA00023125"/>
    </source>
</evidence>
<dbReference type="FunFam" id="1.10.10.10:FF:000001">
    <property type="entry name" value="LysR family transcriptional regulator"/>
    <property type="match status" value="1"/>
</dbReference>
<sequence>MQVARAGSVSRASTILNVAQPALSRQLMKLEEELGVSLLVRHGRGVRLTRAGSSLLEHANAVLRQVDQIAELVRAPETSFAGHVVLGVPPAAGLLIAPVVVEILRERWPHASITVREGISTSLEEWLLDRRLDLAILYNAPPLDGIVLTPILHERMVVAGPASEVEMSGRSIRWRDLSSLPLILPSLPHSNRRLIEQAAIQRSAHLDVVFEVDSVTMTKAMVKRGLGWTILAHAAVAAEAERGEMTVRVIDRPPLISTVSIGMPMETQSRSQSQELFQVVRGVMIERVAAGVWYGAKVVDDYVR</sequence>
<keyword evidence="4" id="KW-0804">Transcription</keyword>
<reference evidence="6" key="1">
    <citation type="journal article" date="2014" name="Int. J. Syst. Evol. Microbiol.">
        <title>Complete genome sequence of Corynebacterium casei LMG S-19264T (=DSM 44701T), isolated from a smear-ripened cheese.</title>
        <authorList>
            <consortium name="US DOE Joint Genome Institute (JGI-PGF)"/>
            <person name="Walter F."/>
            <person name="Albersmeier A."/>
            <person name="Kalinowski J."/>
            <person name="Ruckert C."/>
        </authorList>
    </citation>
    <scope>NUCLEOTIDE SEQUENCE</scope>
    <source>
        <strain evidence="6">CCM 7897</strain>
    </source>
</reference>
<dbReference type="InterPro" id="IPR005119">
    <property type="entry name" value="LysR_subst-bd"/>
</dbReference>
<dbReference type="EMBL" id="BMCT01000001">
    <property type="protein sequence ID" value="GGF57171.1"/>
    <property type="molecule type" value="Genomic_DNA"/>
</dbReference>
<dbReference type="Pfam" id="PF00126">
    <property type="entry name" value="HTH_1"/>
    <property type="match status" value="1"/>
</dbReference>
<reference evidence="6" key="2">
    <citation type="submission" date="2020-09" db="EMBL/GenBank/DDBJ databases">
        <authorList>
            <person name="Sun Q."/>
            <person name="Sedlacek I."/>
        </authorList>
    </citation>
    <scope>NUCLEOTIDE SEQUENCE</scope>
    <source>
        <strain evidence="6">CCM 7897</strain>
    </source>
</reference>
<evidence type="ECO:0000256" key="2">
    <source>
        <dbReference type="ARBA" id="ARBA00023015"/>
    </source>
</evidence>
<dbReference type="Gene3D" id="3.40.190.10">
    <property type="entry name" value="Periplasmic binding protein-like II"/>
    <property type="match status" value="2"/>
</dbReference>
<evidence type="ECO:0000256" key="4">
    <source>
        <dbReference type="ARBA" id="ARBA00023163"/>
    </source>
</evidence>
<dbReference type="PROSITE" id="PS50931">
    <property type="entry name" value="HTH_LYSR"/>
    <property type="match status" value="1"/>
</dbReference>
<keyword evidence="3" id="KW-0238">DNA-binding</keyword>
<comment type="caution">
    <text evidence="6">The sequence shown here is derived from an EMBL/GenBank/DDBJ whole genome shotgun (WGS) entry which is preliminary data.</text>
</comment>
<accession>A0A917BSL1</accession>
<dbReference type="GO" id="GO:0005829">
    <property type="term" value="C:cytosol"/>
    <property type="evidence" value="ECO:0007669"/>
    <property type="project" value="TreeGrafter"/>
</dbReference>
<dbReference type="AlphaFoldDB" id="A0A917BSL1"/>
<evidence type="ECO:0000313" key="6">
    <source>
        <dbReference type="EMBL" id="GGF57171.1"/>
    </source>
</evidence>
<comment type="similarity">
    <text evidence="1">Belongs to the LysR transcriptional regulatory family.</text>
</comment>
<feature type="domain" description="HTH lysR-type" evidence="5">
    <location>
        <begin position="1"/>
        <end position="49"/>
    </location>
</feature>
<dbReference type="SUPFAM" id="SSF46785">
    <property type="entry name" value="Winged helix' DNA-binding domain"/>
    <property type="match status" value="1"/>
</dbReference>
<dbReference type="InterPro" id="IPR050950">
    <property type="entry name" value="HTH-type_LysR_regulators"/>
</dbReference>
<proteinExistence type="inferred from homology"/>
<keyword evidence="7" id="KW-1185">Reference proteome</keyword>
<organism evidence="6 7">
    <name type="scientific">Azorhizobium oxalatiphilum</name>
    <dbReference type="NCBI Taxonomy" id="980631"/>
    <lineage>
        <taxon>Bacteria</taxon>
        <taxon>Pseudomonadati</taxon>
        <taxon>Pseudomonadota</taxon>
        <taxon>Alphaproteobacteria</taxon>
        <taxon>Hyphomicrobiales</taxon>
        <taxon>Xanthobacteraceae</taxon>
        <taxon>Azorhizobium</taxon>
    </lineage>
</organism>
<evidence type="ECO:0000313" key="7">
    <source>
        <dbReference type="Proteomes" id="UP000606044"/>
    </source>
</evidence>
<dbReference type="GO" id="GO:0003677">
    <property type="term" value="F:DNA binding"/>
    <property type="evidence" value="ECO:0007669"/>
    <property type="project" value="UniProtKB-KW"/>
</dbReference>